<keyword evidence="2" id="KW-1185">Reference proteome</keyword>
<organism evidence="1 2">
    <name type="scientific">Dysgonomonas capnocytophagoides</name>
    <dbReference type="NCBI Taxonomy" id="45254"/>
    <lineage>
        <taxon>Bacteria</taxon>
        <taxon>Pseudomonadati</taxon>
        <taxon>Bacteroidota</taxon>
        <taxon>Bacteroidia</taxon>
        <taxon>Bacteroidales</taxon>
        <taxon>Dysgonomonadaceae</taxon>
        <taxon>Dysgonomonas</taxon>
    </lineage>
</organism>
<dbReference type="RefSeq" id="WP_026625281.1">
    <property type="nucleotide sequence ID" value="NZ_JAWZLG010000034.1"/>
</dbReference>
<evidence type="ECO:0000313" key="2">
    <source>
        <dbReference type="Proteomes" id="UP000297861"/>
    </source>
</evidence>
<sequence>MSNKKTNSKLYYFNPGHENAILNGSPYYTPPANIAKMQADLESLPVWYADSNDCVYTRNALSREFSLFITNNGIPIAQTITQDQLDTNSSYAVHFWGISPQAIHFIEEINRQTGSILQTPVWNNKLEELSSRKTAAICLRSLLNEIPKISDNIIPEFYSDLNSIENTVALNKYQLLAKAPFSSSGRGLLWLPVGELTRTERQILHGILKKQKNVSIERALNKQIDFAMEFIISPDADDCFVGYSLFETNSKGAYTGNYLGLQSNIENTITKYIQKNLLESVKNWLSSYLKQNFASFYEGCIGVDMMIYLENDSYKLHPCVEINVRDNMGLLALRFSQNHLDKSATGHFYIDFSSKENVMYEKHIQMQEEHPLVLSGNKFTHGYFSLCPVSPRTNYRAYILLD</sequence>
<proteinExistence type="predicted"/>
<dbReference type="AlphaFoldDB" id="A0A4Y8L9R5"/>
<accession>A0A4Y8L9R5</accession>
<name>A0A4Y8L9R5_9BACT</name>
<dbReference type="Proteomes" id="UP000297861">
    <property type="component" value="Unassembled WGS sequence"/>
</dbReference>
<reference evidence="1 2" key="1">
    <citation type="submission" date="2019-03" db="EMBL/GenBank/DDBJ databases">
        <title>San Antonio Military Medical Center submission to MRSN (WRAIR), pending publication.</title>
        <authorList>
            <person name="Blyth D.M."/>
            <person name="Mccarthy S.L."/>
            <person name="Schall S.E."/>
            <person name="Stam J.A."/>
            <person name="Ong A.C."/>
            <person name="Mcgann P.T."/>
        </authorList>
    </citation>
    <scope>NUCLEOTIDE SEQUENCE [LARGE SCALE GENOMIC DNA]</scope>
    <source>
        <strain evidence="1 2">MRSN571793</strain>
    </source>
</reference>
<dbReference type="OrthoDB" id="5291617at2"/>
<dbReference type="EMBL" id="SOML01000001">
    <property type="protein sequence ID" value="TFD98788.1"/>
    <property type="molecule type" value="Genomic_DNA"/>
</dbReference>
<evidence type="ECO:0000313" key="1">
    <source>
        <dbReference type="EMBL" id="TFD98788.1"/>
    </source>
</evidence>
<protein>
    <recommendedName>
        <fullName evidence="3">ATP-grasp domain-containing protein</fullName>
    </recommendedName>
</protein>
<dbReference type="STRING" id="1121485.GCA_000426485_01068"/>
<comment type="caution">
    <text evidence="1">The sequence shown here is derived from an EMBL/GenBank/DDBJ whole genome shotgun (WGS) entry which is preliminary data.</text>
</comment>
<gene>
    <name evidence="1" type="ORF">E2605_01495</name>
</gene>
<evidence type="ECO:0008006" key="3">
    <source>
        <dbReference type="Google" id="ProtNLM"/>
    </source>
</evidence>